<dbReference type="RefSeq" id="WP_045669907.1">
    <property type="nucleotide sequence ID" value="NZ_CP011058.1"/>
</dbReference>
<dbReference type="InterPro" id="IPR036388">
    <property type="entry name" value="WH-like_DNA-bd_sf"/>
</dbReference>
<dbReference type="Pfam" id="PF00455">
    <property type="entry name" value="DeoRC"/>
    <property type="match status" value="1"/>
</dbReference>
<dbReference type="KEGG" id="pbj:VN24_07665"/>
<dbReference type="InterPro" id="IPR018356">
    <property type="entry name" value="Tscrpt_reg_HTH_DeoR_CS"/>
</dbReference>
<organism evidence="5 6">
    <name type="scientific">Paenibacillus beijingensis</name>
    <dbReference type="NCBI Taxonomy" id="1126833"/>
    <lineage>
        <taxon>Bacteria</taxon>
        <taxon>Bacillati</taxon>
        <taxon>Bacillota</taxon>
        <taxon>Bacilli</taxon>
        <taxon>Bacillales</taxon>
        <taxon>Paenibacillaceae</taxon>
        <taxon>Paenibacillus</taxon>
    </lineage>
</organism>
<name>A0A0D5NHL6_9BACL</name>
<dbReference type="STRING" id="1126833.VN24_07665"/>
<evidence type="ECO:0000256" key="3">
    <source>
        <dbReference type="ARBA" id="ARBA00023163"/>
    </source>
</evidence>
<evidence type="ECO:0000259" key="4">
    <source>
        <dbReference type="PROSITE" id="PS51000"/>
    </source>
</evidence>
<evidence type="ECO:0000313" key="6">
    <source>
        <dbReference type="Proteomes" id="UP000032633"/>
    </source>
</evidence>
<dbReference type="Proteomes" id="UP000032633">
    <property type="component" value="Chromosome"/>
</dbReference>
<dbReference type="AlphaFoldDB" id="A0A0D5NHL6"/>
<dbReference type="InterPro" id="IPR036390">
    <property type="entry name" value="WH_DNA-bd_sf"/>
</dbReference>
<dbReference type="SUPFAM" id="SSF100950">
    <property type="entry name" value="NagB/RpiA/CoA transferase-like"/>
    <property type="match status" value="1"/>
</dbReference>
<keyword evidence="1" id="KW-0805">Transcription regulation</keyword>
<dbReference type="InterPro" id="IPR037171">
    <property type="entry name" value="NagB/RpiA_transferase-like"/>
</dbReference>
<protein>
    <recommendedName>
        <fullName evidence="4">HTH deoR-type domain-containing protein</fullName>
    </recommendedName>
</protein>
<dbReference type="SMART" id="SM01134">
    <property type="entry name" value="DeoRC"/>
    <property type="match status" value="1"/>
</dbReference>
<keyword evidence="3" id="KW-0804">Transcription</keyword>
<evidence type="ECO:0000256" key="1">
    <source>
        <dbReference type="ARBA" id="ARBA00023015"/>
    </source>
</evidence>
<dbReference type="OrthoDB" id="9797223at2"/>
<dbReference type="SUPFAM" id="SSF46785">
    <property type="entry name" value="Winged helix' DNA-binding domain"/>
    <property type="match status" value="1"/>
</dbReference>
<dbReference type="GO" id="GO:0003700">
    <property type="term" value="F:DNA-binding transcription factor activity"/>
    <property type="evidence" value="ECO:0007669"/>
    <property type="project" value="InterPro"/>
</dbReference>
<dbReference type="InterPro" id="IPR001034">
    <property type="entry name" value="DeoR_HTH"/>
</dbReference>
<feature type="domain" description="HTH deoR-type" evidence="4">
    <location>
        <begin position="3"/>
        <end position="58"/>
    </location>
</feature>
<dbReference type="PROSITE" id="PS00894">
    <property type="entry name" value="HTH_DEOR_1"/>
    <property type="match status" value="1"/>
</dbReference>
<dbReference type="PRINTS" id="PR00037">
    <property type="entry name" value="HTHLACR"/>
</dbReference>
<dbReference type="SMART" id="SM00420">
    <property type="entry name" value="HTH_DEOR"/>
    <property type="match status" value="1"/>
</dbReference>
<dbReference type="HOGENOM" id="CLU_060699_1_4_9"/>
<keyword evidence="6" id="KW-1185">Reference proteome</keyword>
<dbReference type="EMBL" id="CP011058">
    <property type="protein sequence ID" value="AJY74472.1"/>
    <property type="molecule type" value="Genomic_DNA"/>
</dbReference>
<dbReference type="PANTHER" id="PTHR30363">
    <property type="entry name" value="HTH-TYPE TRANSCRIPTIONAL REGULATOR SRLR-RELATED"/>
    <property type="match status" value="1"/>
</dbReference>
<dbReference type="PROSITE" id="PS51000">
    <property type="entry name" value="HTH_DEOR_2"/>
    <property type="match status" value="1"/>
</dbReference>
<dbReference type="Gene3D" id="1.10.10.10">
    <property type="entry name" value="Winged helix-like DNA-binding domain superfamily/Winged helix DNA-binding domain"/>
    <property type="match status" value="1"/>
</dbReference>
<dbReference type="InterPro" id="IPR050313">
    <property type="entry name" value="Carb_Metab_HTH_regulators"/>
</dbReference>
<gene>
    <name evidence="5" type="ORF">VN24_07665</name>
</gene>
<dbReference type="Pfam" id="PF08220">
    <property type="entry name" value="HTH_DeoR"/>
    <property type="match status" value="1"/>
</dbReference>
<evidence type="ECO:0000313" key="5">
    <source>
        <dbReference type="EMBL" id="AJY74472.1"/>
    </source>
</evidence>
<dbReference type="InterPro" id="IPR014036">
    <property type="entry name" value="DeoR-like_C"/>
</dbReference>
<evidence type="ECO:0000256" key="2">
    <source>
        <dbReference type="ARBA" id="ARBA00023125"/>
    </source>
</evidence>
<dbReference type="GO" id="GO:0003677">
    <property type="term" value="F:DNA binding"/>
    <property type="evidence" value="ECO:0007669"/>
    <property type="project" value="UniProtKB-KW"/>
</dbReference>
<reference evidence="6" key="2">
    <citation type="submission" date="2015-03" db="EMBL/GenBank/DDBJ databases">
        <title>Genome sequence of Paenibacillus beijingensis strain DSM 24997T.</title>
        <authorList>
            <person name="Kwak Y."/>
            <person name="Shin J.-H."/>
        </authorList>
    </citation>
    <scope>NUCLEOTIDE SEQUENCE [LARGE SCALE GENOMIC DNA]</scope>
    <source>
        <strain evidence="6">DSM 24997</strain>
    </source>
</reference>
<accession>A0A0D5NHL6</accession>
<proteinExistence type="predicted"/>
<dbReference type="PATRIC" id="fig|1126833.4.peg.1686"/>
<keyword evidence="2" id="KW-0238">DNA-binding</keyword>
<reference evidence="5 6" key="1">
    <citation type="journal article" date="2015" name="J. Biotechnol.">
        <title>Complete genome sequence of Paenibacillus beijingensis 7188(T) (=DSM 24997(T)), a novel rhizobacterium from jujube garden soil.</title>
        <authorList>
            <person name="Kwak Y."/>
            <person name="Shin J.H."/>
        </authorList>
    </citation>
    <scope>NUCLEOTIDE SEQUENCE [LARGE SCALE GENOMIC DNA]</scope>
    <source>
        <strain evidence="5 6">DSM 24997</strain>
    </source>
</reference>
<dbReference type="PANTHER" id="PTHR30363:SF44">
    <property type="entry name" value="AGA OPERON TRANSCRIPTIONAL REPRESSOR-RELATED"/>
    <property type="match status" value="1"/>
</dbReference>
<sequence>MLTGTRRHEIMKLLELKRQVTIIELAEKFNVSQMTIRRDLDLLQSEGKVQRSHGGAIKVKRFMGANYDQRANEHKAEKMAIAREAVKHIQDGMSVILDAGTTVAAMVEELERFKGLKIITRDLHTALLLSNEDRFGTFDVYCTGGRLSKWAYSLDGIYAEKMLSSLTVDVAFLTCEAVSHAKGAMAWSPMLVGARQTAMNAAAKSVLLVDAAKFSYNSLAIFASLDSFDEIITDNRLDEYEAGIYIEEGYPLNVVSVS</sequence>
<dbReference type="Gene3D" id="3.40.50.1360">
    <property type="match status" value="1"/>
</dbReference>